<proteinExistence type="predicted"/>
<organism evidence="2 3">
    <name type="scientific">Bugula neritina</name>
    <name type="common">Brown bryozoan</name>
    <name type="synonym">Sertularia neritina</name>
    <dbReference type="NCBI Taxonomy" id="10212"/>
    <lineage>
        <taxon>Eukaryota</taxon>
        <taxon>Metazoa</taxon>
        <taxon>Spiralia</taxon>
        <taxon>Lophotrochozoa</taxon>
        <taxon>Bryozoa</taxon>
        <taxon>Gymnolaemata</taxon>
        <taxon>Cheilostomatida</taxon>
        <taxon>Flustrina</taxon>
        <taxon>Buguloidea</taxon>
        <taxon>Bugulidae</taxon>
        <taxon>Bugula</taxon>
    </lineage>
</organism>
<dbReference type="Proteomes" id="UP000593567">
    <property type="component" value="Unassembled WGS sequence"/>
</dbReference>
<dbReference type="AlphaFoldDB" id="A0A7J7KRN1"/>
<gene>
    <name evidence="2" type="ORF">EB796_000883</name>
</gene>
<dbReference type="EMBL" id="VXIV02000100">
    <property type="protein sequence ID" value="KAF6040799.1"/>
    <property type="molecule type" value="Genomic_DNA"/>
</dbReference>
<evidence type="ECO:0000256" key="1">
    <source>
        <dbReference type="SAM" id="MobiDB-lite"/>
    </source>
</evidence>
<feature type="region of interest" description="Disordered" evidence="1">
    <location>
        <begin position="80"/>
        <end position="99"/>
    </location>
</feature>
<reference evidence="2" key="1">
    <citation type="submission" date="2020-06" db="EMBL/GenBank/DDBJ databases">
        <title>Draft genome of Bugula neritina, a colonial animal packing powerful symbionts and potential medicines.</title>
        <authorList>
            <person name="Rayko M."/>
        </authorList>
    </citation>
    <scope>NUCLEOTIDE SEQUENCE [LARGE SCALE GENOMIC DNA]</scope>
    <source>
        <strain evidence="2">Kwan_BN1</strain>
    </source>
</reference>
<evidence type="ECO:0000313" key="3">
    <source>
        <dbReference type="Proteomes" id="UP000593567"/>
    </source>
</evidence>
<sequence>MDQPRPPSFNMGLGMMGAMPMAPPMSMMLPATMPSGKVSGETAVMQRMPQNMMYCYNPLMIPSPMRMMMPMVAPPYDDAHGASCSTNAASSRSTCTARR</sequence>
<keyword evidence="3" id="KW-1185">Reference proteome</keyword>
<accession>A0A7J7KRN1</accession>
<name>A0A7J7KRN1_BUGNE</name>
<evidence type="ECO:0000313" key="2">
    <source>
        <dbReference type="EMBL" id="KAF6040799.1"/>
    </source>
</evidence>
<comment type="caution">
    <text evidence="2">The sequence shown here is derived from an EMBL/GenBank/DDBJ whole genome shotgun (WGS) entry which is preliminary data.</text>
</comment>
<protein>
    <submittedName>
        <fullName evidence="2">Uncharacterized protein</fullName>
    </submittedName>
</protein>
<feature type="compositionally biased region" description="Polar residues" evidence="1">
    <location>
        <begin position="83"/>
        <end position="99"/>
    </location>
</feature>